<feature type="domain" description="Alanine dehydrogenase/pyridine nucleotide transhydrogenase N-terminal" evidence="10">
    <location>
        <begin position="4"/>
        <end position="137"/>
    </location>
</feature>
<feature type="binding site" evidence="8">
    <location>
        <position position="203"/>
    </location>
    <ligand>
        <name>NAD(+)</name>
        <dbReference type="ChEBI" id="CHEBI:57540"/>
    </ligand>
</feature>
<evidence type="ECO:0000313" key="12">
    <source>
        <dbReference type="Proteomes" id="UP000753961"/>
    </source>
</evidence>
<feature type="active site" description="Proton donor/acceptor" evidence="6">
    <location>
        <position position="270"/>
    </location>
</feature>
<feature type="binding site" evidence="7">
    <location>
        <position position="15"/>
    </location>
    <ligand>
        <name>substrate</name>
    </ligand>
</feature>
<dbReference type="GO" id="GO:0000166">
    <property type="term" value="F:nucleotide binding"/>
    <property type="evidence" value="ECO:0007669"/>
    <property type="project" value="UniProtKB-KW"/>
</dbReference>
<dbReference type="EMBL" id="JAHVHU010000013">
    <property type="protein sequence ID" value="MBY5959283.1"/>
    <property type="molecule type" value="Genomic_DNA"/>
</dbReference>
<evidence type="ECO:0000256" key="2">
    <source>
        <dbReference type="ARBA" id="ARBA00012897"/>
    </source>
</evidence>
<dbReference type="Gene3D" id="3.40.50.720">
    <property type="entry name" value="NAD(P)-binding Rossmann-like Domain"/>
    <property type="match status" value="2"/>
</dbReference>
<sequence>MKIGVPTEIKADENRVAMTPSGTFEFTKAGHDVYIQKDAGLTSGFPDEAYTKRGAKILPDIESVYQTADMILKVKEPLEREYDLIRKGQILFTYLHLASSEELTKALIKSEAICMAYETVERPDGSLPLLIPMSEIAGRMAVQEGAKYLEKPFGGKGVLLGGVPGVRPGRVMILGGGVVGTQAAIMAAGLGAQVILLDINLYRLRKLDNILPANVTTMFSTEMNIRKLIPKQDLIIGAILTHGAKAAKLITRDMLSDMEPGTVLVDVAIDQGGCMETSRVTTHQNPTFTIDGVVHYGVANIPGAVPQTSTLALTNATLPYALLVANEGWKKACKEQPNLTPGVNIAHGQVTYPAIADTFNLPHVDIQSIL</sequence>
<comment type="catalytic activity">
    <reaction evidence="5">
        <text>L-alanine + NAD(+) + H2O = pyruvate + NH4(+) + NADH + H(+)</text>
        <dbReference type="Rhea" id="RHEA:18405"/>
        <dbReference type="ChEBI" id="CHEBI:15361"/>
        <dbReference type="ChEBI" id="CHEBI:15377"/>
        <dbReference type="ChEBI" id="CHEBI:15378"/>
        <dbReference type="ChEBI" id="CHEBI:28938"/>
        <dbReference type="ChEBI" id="CHEBI:57540"/>
        <dbReference type="ChEBI" id="CHEBI:57945"/>
        <dbReference type="ChEBI" id="CHEBI:57972"/>
        <dbReference type="EC" id="1.4.1.1"/>
    </reaction>
</comment>
<dbReference type="PIRSF" id="PIRSF000183">
    <property type="entry name" value="Alanine_dh"/>
    <property type="match status" value="1"/>
</dbReference>
<evidence type="ECO:0000256" key="7">
    <source>
        <dbReference type="PIRSR" id="PIRSR000183-2"/>
    </source>
</evidence>
<protein>
    <recommendedName>
        <fullName evidence="2 5">Alanine dehydrogenase</fullName>
        <ecNumber evidence="2 5">1.4.1.1</ecNumber>
    </recommendedName>
</protein>
<feature type="binding site" evidence="8">
    <location>
        <position position="220"/>
    </location>
    <ligand>
        <name>NAD(+)</name>
        <dbReference type="ChEBI" id="CHEBI:57540"/>
    </ligand>
</feature>
<feature type="binding site" evidence="7">
    <location>
        <position position="75"/>
    </location>
    <ligand>
        <name>substrate</name>
    </ligand>
</feature>
<proteinExistence type="inferred from homology"/>
<dbReference type="GO" id="GO:0000286">
    <property type="term" value="F:alanine dehydrogenase activity"/>
    <property type="evidence" value="ECO:0007669"/>
    <property type="project" value="UniProtKB-UniRule"/>
</dbReference>
<dbReference type="CDD" id="cd05305">
    <property type="entry name" value="L-AlaDH"/>
    <property type="match status" value="1"/>
</dbReference>
<evidence type="ECO:0000259" key="10">
    <source>
        <dbReference type="SMART" id="SM01003"/>
    </source>
</evidence>
<feature type="domain" description="Alanine dehydrogenase/pyridine nucleotide transhydrogenase NAD(H)-binding" evidence="9">
    <location>
        <begin position="149"/>
        <end position="297"/>
    </location>
</feature>
<dbReference type="PROSITE" id="PS00837">
    <property type="entry name" value="ALADH_PNT_2"/>
    <property type="match status" value="1"/>
</dbReference>
<dbReference type="InterPro" id="IPR007698">
    <property type="entry name" value="AlaDH/PNT_NAD(H)-bd"/>
</dbReference>
<dbReference type="PANTHER" id="PTHR42795">
    <property type="entry name" value="ALANINE DEHYDROGENASE"/>
    <property type="match status" value="1"/>
</dbReference>
<keyword evidence="8" id="KW-0547">Nucleotide-binding</keyword>
<dbReference type="Pfam" id="PF05222">
    <property type="entry name" value="AlaDh_PNT_N"/>
    <property type="match status" value="1"/>
</dbReference>
<evidence type="ECO:0000256" key="4">
    <source>
        <dbReference type="ARBA" id="ARBA00023027"/>
    </source>
</evidence>
<dbReference type="FunFam" id="3.40.50.720:FF:000049">
    <property type="entry name" value="Alanine dehydrogenase"/>
    <property type="match status" value="1"/>
</dbReference>
<dbReference type="PANTHER" id="PTHR42795:SF1">
    <property type="entry name" value="ALANINE DEHYDROGENASE"/>
    <property type="match status" value="1"/>
</dbReference>
<dbReference type="SMART" id="SM01003">
    <property type="entry name" value="AlaDh_PNT_N"/>
    <property type="match status" value="1"/>
</dbReference>
<gene>
    <name evidence="11" type="primary">ald</name>
    <name evidence="11" type="ORF">KUV50_14115</name>
</gene>
<dbReference type="NCBIfam" id="TIGR00518">
    <property type="entry name" value="alaDH"/>
    <property type="match status" value="1"/>
</dbReference>
<keyword evidence="4 5" id="KW-0520">NAD</keyword>
<accession>A0A953HWX0</accession>
<reference evidence="11" key="1">
    <citation type="submission" date="2021-06" db="EMBL/GenBank/DDBJ databases">
        <title>44 bacteria genomes isolated from Dapeng, Shenzhen.</title>
        <authorList>
            <person name="Zheng W."/>
            <person name="Yu S."/>
            <person name="Huang Y."/>
        </authorList>
    </citation>
    <scope>NUCLEOTIDE SEQUENCE</scope>
    <source>
        <strain evidence="11">DP5N28-2</strain>
    </source>
</reference>
<dbReference type="InterPro" id="IPR007886">
    <property type="entry name" value="AlaDH/PNT_N"/>
</dbReference>
<feature type="binding site" evidence="8">
    <location>
        <position position="198"/>
    </location>
    <ligand>
        <name>NAD(+)</name>
        <dbReference type="ChEBI" id="CHEBI:57540"/>
    </ligand>
</feature>
<keyword evidence="3 5" id="KW-0560">Oxidoreductase</keyword>
<comment type="caution">
    <text evidence="11">The sequence shown here is derived from an EMBL/GenBank/DDBJ whole genome shotgun (WGS) entry which is preliminary data.</text>
</comment>
<comment type="similarity">
    <text evidence="1 5">Belongs to the AlaDH/PNT family.</text>
</comment>
<evidence type="ECO:0000313" key="11">
    <source>
        <dbReference type="EMBL" id="MBY5959283.1"/>
    </source>
</evidence>
<dbReference type="AlphaFoldDB" id="A0A953HWX0"/>
<dbReference type="InterPro" id="IPR008143">
    <property type="entry name" value="Ala_DH/PNT_CS2"/>
</dbReference>
<dbReference type="EC" id="1.4.1.1" evidence="2 5"/>
<dbReference type="SUPFAM" id="SSF52283">
    <property type="entry name" value="Formate/glycerate dehydrogenase catalytic domain-like"/>
    <property type="match status" value="1"/>
</dbReference>
<dbReference type="SUPFAM" id="SSF51735">
    <property type="entry name" value="NAD(P)-binding Rossmann-fold domains"/>
    <property type="match status" value="1"/>
</dbReference>
<feature type="binding site" evidence="8">
    <location>
        <begin position="239"/>
        <end position="240"/>
    </location>
    <ligand>
        <name>NAD(+)</name>
        <dbReference type="ChEBI" id="CHEBI:57540"/>
    </ligand>
</feature>
<dbReference type="SMART" id="SM01002">
    <property type="entry name" value="AlaDh_PNT_C"/>
    <property type="match status" value="1"/>
</dbReference>
<dbReference type="InterPro" id="IPR008141">
    <property type="entry name" value="Ala_DH"/>
</dbReference>
<feature type="binding site" evidence="8">
    <location>
        <begin position="267"/>
        <end position="270"/>
    </location>
    <ligand>
        <name>NAD(+)</name>
        <dbReference type="ChEBI" id="CHEBI:57540"/>
    </ligand>
</feature>
<evidence type="ECO:0000256" key="6">
    <source>
        <dbReference type="PIRSR" id="PIRSR000183-1"/>
    </source>
</evidence>
<dbReference type="RefSeq" id="WP_222580819.1">
    <property type="nucleotide sequence ID" value="NZ_JAHVHU010000013.1"/>
</dbReference>
<evidence type="ECO:0000256" key="3">
    <source>
        <dbReference type="ARBA" id="ARBA00023002"/>
    </source>
</evidence>
<dbReference type="GO" id="GO:0005886">
    <property type="term" value="C:plasma membrane"/>
    <property type="evidence" value="ECO:0007669"/>
    <property type="project" value="TreeGrafter"/>
</dbReference>
<dbReference type="GO" id="GO:0042853">
    <property type="term" value="P:L-alanine catabolic process"/>
    <property type="evidence" value="ECO:0007669"/>
    <property type="project" value="InterPro"/>
</dbReference>
<dbReference type="InterPro" id="IPR036291">
    <property type="entry name" value="NAD(P)-bd_dom_sf"/>
</dbReference>
<name>A0A953HWX0_9BACT</name>
<organism evidence="11 12">
    <name type="scientific">Membranihabitans marinus</name>
    <dbReference type="NCBI Taxonomy" id="1227546"/>
    <lineage>
        <taxon>Bacteria</taxon>
        <taxon>Pseudomonadati</taxon>
        <taxon>Bacteroidota</taxon>
        <taxon>Saprospiria</taxon>
        <taxon>Saprospirales</taxon>
        <taxon>Saprospiraceae</taxon>
        <taxon>Membranihabitans</taxon>
    </lineage>
</organism>
<keyword evidence="12" id="KW-1185">Reference proteome</keyword>
<feature type="active site" description="Proton donor/acceptor" evidence="6">
    <location>
        <position position="96"/>
    </location>
</feature>
<dbReference type="Proteomes" id="UP000753961">
    <property type="component" value="Unassembled WGS sequence"/>
</dbReference>
<evidence type="ECO:0000259" key="9">
    <source>
        <dbReference type="SMART" id="SM01002"/>
    </source>
</evidence>
<feature type="binding site" evidence="8">
    <location>
        <position position="279"/>
    </location>
    <ligand>
        <name>NAD(+)</name>
        <dbReference type="ChEBI" id="CHEBI:57540"/>
    </ligand>
</feature>
<evidence type="ECO:0000256" key="1">
    <source>
        <dbReference type="ARBA" id="ARBA00005689"/>
    </source>
</evidence>
<evidence type="ECO:0000256" key="8">
    <source>
        <dbReference type="PIRSR" id="PIRSR000183-3"/>
    </source>
</evidence>
<feature type="binding site" evidence="8">
    <location>
        <position position="134"/>
    </location>
    <ligand>
        <name>NAD(+)</name>
        <dbReference type="ChEBI" id="CHEBI:57540"/>
    </ligand>
</feature>
<evidence type="ECO:0000256" key="5">
    <source>
        <dbReference type="PIRNR" id="PIRNR000183"/>
    </source>
</evidence>
<dbReference type="Pfam" id="PF01262">
    <property type="entry name" value="AlaDh_PNT_C"/>
    <property type="match status" value="1"/>
</dbReference>